<evidence type="ECO:0000313" key="2">
    <source>
        <dbReference type="EMBL" id="SEW10410.1"/>
    </source>
</evidence>
<sequence>MTNKDQERGEKRGVLSTGRARKLKDADADAADDDED</sequence>
<dbReference type="STRING" id="1202768.SAMN05216285_2255"/>
<dbReference type="EMBL" id="FOIS01000003">
    <property type="protein sequence ID" value="SEW10410.1"/>
    <property type="molecule type" value="Genomic_DNA"/>
</dbReference>
<proteinExistence type="predicted"/>
<keyword evidence="3" id="KW-1185">Reference proteome</keyword>
<gene>
    <name evidence="2" type="ORF">SAMN05216285_2255</name>
</gene>
<evidence type="ECO:0000313" key="3">
    <source>
        <dbReference type="Proteomes" id="UP000183275"/>
    </source>
</evidence>
<dbReference type="Proteomes" id="UP000183275">
    <property type="component" value="Unassembled WGS sequence"/>
</dbReference>
<feature type="region of interest" description="Disordered" evidence="1">
    <location>
        <begin position="1"/>
        <end position="36"/>
    </location>
</feature>
<dbReference type="AlphaFoldDB" id="A0A1I0P8N1"/>
<accession>A0A1I0P8N1</accession>
<organism evidence="2 3">
    <name type="scientific">Natrinema salifodinae</name>
    <dbReference type="NCBI Taxonomy" id="1202768"/>
    <lineage>
        <taxon>Archaea</taxon>
        <taxon>Methanobacteriati</taxon>
        <taxon>Methanobacteriota</taxon>
        <taxon>Stenosarchaea group</taxon>
        <taxon>Halobacteria</taxon>
        <taxon>Halobacteriales</taxon>
        <taxon>Natrialbaceae</taxon>
        <taxon>Natrinema</taxon>
    </lineage>
</organism>
<protein>
    <submittedName>
        <fullName evidence="2">Uncharacterized protein</fullName>
    </submittedName>
</protein>
<name>A0A1I0P8N1_9EURY</name>
<reference evidence="3" key="1">
    <citation type="submission" date="2016-10" db="EMBL/GenBank/DDBJ databases">
        <authorList>
            <person name="Varghese N."/>
        </authorList>
    </citation>
    <scope>NUCLEOTIDE SEQUENCE [LARGE SCALE GENOMIC DNA]</scope>
    <source>
        <strain evidence="3">CGMCC 1.12284</strain>
    </source>
</reference>
<feature type="compositionally biased region" description="Basic and acidic residues" evidence="1">
    <location>
        <begin position="1"/>
        <end position="13"/>
    </location>
</feature>
<evidence type="ECO:0000256" key="1">
    <source>
        <dbReference type="SAM" id="MobiDB-lite"/>
    </source>
</evidence>